<protein>
    <submittedName>
        <fullName evidence="3">SRPBCC domain-containing protein</fullName>
    </submittedName>
</protein>
<dbReference type="SUPFAM" id="SSF55961">
    <property type="entry name" value="Bet v1-like"/>
    <property type="match status" value="1"/>
</dbReference>
<dbReference type="Gene3D" id="3.30.530.20">
    <property type="match status" value="1"/>
</dbReference>
<comment type="similarity">
    <text evidence="1">Belongs to the AHA1 family.</text>
</comment>
<feature type="domain" description="Activator of Hsp90 ATPase homologue 1/2-like C-terminal" evidence="2">
    <location>
        <begin position="13"/>
        <end position="151"/>
    </location>
</feature>
<evidence type="ECO:0000259" key="2">
    <source>
        <dbReference type="Pfam" id="PF08327"/>
    </source>
</evidence>
<keyword evidence="4" id="KW-1185">Reference proteome</keyword>
<dbReference type="Proteomes" id="UP001596524">
    <property type="component" value="Unassembled WGS sequence"/>
</dbReference>
<dbReference type="RefSeq" id="WP_255890851.1">
    <property type="nucleotide sequence ID" value="NZ_JAFMZM010000003.1"/>
</dbReference>
<dbReference type="InterPro" id="IPR013538">
    <property type="entry name" value="ASHA1/2-like_C"/>
</dbReference>
<proteinExistence type="inferred from homology"/>
<dbReference type="Pfam" id="PF08327">
    <property type="entry name" value="AHSA1"/>
    <property type="match status" value="1"/>
</dbReference>
<sequence>MPRIDRAVADVVATPEEVYAAFVDPEALGAWLPPDGMRGELSEARLHESGGFTMTLHYDEAPEGGGKTTSDTDVTHVVIDELVPGERVVWGVEFESDDPGNAGRMTMTWTFTARGGGTRVAIDATDVPAGIDADAHQQGLDASLAHLAAYCGAPDS</sequence>
<evidence type="ECO:0000313" key="3">
    <source>
        <dbReference type="EMBL" id="MFC7359899.1"/>
    </source>
</evidence>
<evidence type="ECO:0000256" key="1">
    <source>
        <dbReference type="ARBA" id="ARBA00006817"/>
    </source>
</evidence>
<name>A0ABW2N1Y6_9ACTN</name>
<organism evidence="3 4">
    <name type="scientific">Nocardioides astragali</name>
    <dbReference type="NCBI Taxonomy" id="1776736"/>
    <lineage>
        <taxon>Bacteria</taxon>
        <taxon>Bacillati</taxon>
        <taxon>Actinomycetota</taxon>
        <taxon>Actinomycetes</taxon>
        <taxon>Propionibacteriales</taxon>
        <taxon>Nocardioidaceae</taxon>
        <taxon>Nocardioides</taxon>
    </lineage>
</organism>
<dbReference type="InterPro" id="IPR023393">
    <property type="entry name" value="START-like_dom_sf"/>
</dbReference>
<comment type="caution">
    <text evidence="3">The sequence shown here is derived from an EMBL/GenBank/DDBJ whole genome shotgun (WGS) entry which is preliminary data.</text>
</comment>
<reference evidence="4" key="1">
    <citation type="journal article" date="2019" name="Int. J. Syst. Evol. Microbiol.">
        <title>The Global Catalogue of Microorganisms (GCM) 10K type strain sequencing project: providing services to taxonomists for standard genome sequencing and annotation.</title>
        <authorList>
            <consortium name="The Broad Institute Genomics Platform"/>
            <consortium name="The Broad Institute Genome Sequencing Center for Infectious Disease"/>
            <person name="Wu L."/>
            <person name="Ma J."/>
        </authorList>
    </citation>
    <scope>NUCLEOTIDE SEQUENCE [LARGE SCALE GENOMIC DNA]</scope>
    <source>
        <strain evidence="4">FCH27</strain>
    </source>
</reference>
<gene>
    <name evidence="3" type="ORF">ACFQO6_06420</name>
</gene>
<accession>A0ABW2N1Y6</accession>
<dbReference type="EMBL" id="JBHTCH010000005">
    <property type="protein sequence ID" value="MFC7359899.1"/>
    <property type="molecule type" value="Genomic_DNA"/>
</dbReference>
<evidence type="ECO:0000313" key="4">
    <source>
        <dbReference type="Proteomes" id="UP001596524"/>
    </source>
</evidence>